<feature type="region of interest" description="Disordered" evidence="13">
    <location>
        <begin position="555"/>
        <end position="577"/>
    </location>
</feature>
<evidence type="ECO:0000259" key="15">
    <source>
        <dbReference type="Pfam" id="PF07885"/>
    </source>
</evidence>
<dbReference type="InterPro" id="IPR013099">
    <property type="entry name" value="K_chnl_dom"/>
</dbReference>
<evidence type="ECO:0000256" key="2">
    <source>
        <dbReference type="ARBA" id="ARBA00006666"/>
    </source>
</evidence>
<reference evidence="16" key="1">
    <citation type="submission" date="2022-11" db="UniProtKB">
        <authorList>
            <consortium name="EnsemblMetazoa"/>
        </authorList>
    </citation>
    <scope>IDENTIFICATION</scope>
</reference>
<feature type="region of interest" description="Disordered" evidence="13">
    <location>
        <begin position="591"/>
        <end position="616"/>
    </location>
</feature>
<keyword evidence="9 12" id="KW-0406">Ion transport</keyword>
<evidence type="ECO:0000256" key="8">
    <source>
        <dbReference type="ARBA" id="ARBA00022989"/>
    </source>
</evidence>
<feature type="transmembrane region" description="Helical" evidence="14">
    <location>
        <begin position="172"/>
        <end position="190"/>
    </location>
</feature>
<dbReference type="GO" id="GO:0005886">
    <property type="term" value="C:plasma membrane"/>
    <property type="evidence" value="ECO:0007669"/>
    <property type="project" value="TreeGrafter"/>
</dbReference>
<accession>A0A913YLS3</accession>
<keyword evidence="4" id="KW-0633">Potassium transport</keyword>
<protein>
    <recommendedName>
        <fullName evidence="15">Potassium channel domain-containing protein</fullName>
    </recommendedName>
</protein>
<dbReference type="AlphaFoldDB" id="A0A913YLS3"/>
<keyword evidence="6" id="KW-0631">Potassium channel</keyword>
<evidence type="ECO:0000256" key="11">
    <source>
        <dbReference type="ARBA" id="ARBA00023303"/>
    </source>
</evidence>
<dbReference type="EnsemblMetazoa" id="XM_028659420.1">
    <property type="protein sequence ID" value="XP_028515221.1"/>
    <property type="gene ID" value="LOC110240259"/>
</dbReference>
<keyword evidence="8 14" id="KW-1133">Transmembrane helix</keyword>
<evidence type="ECO:0000256" key="9">
    <source>
        <dbReference type="ARBA" id="ARBA00023065"/>
    </source>
</evidence>
<evidence type="ECO:0000256" key="4">
    <source>
        <dbReference type="ARBA" id="ARBA00022538"/>
    </source>
</evidence>
<dbReference type="GeneID" id="110240259"/>
<feature type="transmembrane region" description="Helical" evidence="14">
    <location>
        <begin position="282"/>
        <end position="300"/>
    </location>
</feature>
<dbReference type="RefSeq" id="XP_028515221.1">
    <property type="nucleotide sequence ID" value="XM_028659420.1"/>
</dbReference>
<dbReference type="Pfam" id="PF07885">
    <property type="entry name" value="Ion_trans_2"/>
    <property type="match status" value="2"/>
</dbReference>
<dbReference type="PANTHER" id="PTHR11003">
    <property type="entry name" value="POTASSIUM CHANNEL, SUBFAMILY K"/>
    <property type="match status" value="1"/>
</dbReference>
<dbReference type="PANTHER" id="PTHR11003:SF345">
    <property type="entry name" value="TWIK FAMILY OF POTASSIUM CHANNELS PROTEIN 18"/>
    <property type="match status" value="1"/>
</dbReference>
<dbReference type="InterPro" id="IPR003280">
    <property type="entry name" value="2pore_dom_K_chnl"/>
</dbReference>
<evidence type="ECO:0000256" key="7">
    <source>
        <dbReference type="ARBA" id="ARBA00022958"/>
    </source>
</evidence>
<proteinExistence type="inferred from homology"/>
<evidence type="ECO:0000256" key="5">
    <source>
        <dbReference type="ARBA" id="ARBA00022692"/>
    </source>
</evidence>
<feature type="transmembrane region" description="Helical" evidence="14">
    <location>
        <begin position="202"/>
        <end position="223"/>
    </location>
</feature>
<keyword evidence="7" id="KW-0630">Potassium</keyword>
<evidence type="ECO:0000313" key="16">
    <source>
        <dbReference type="EnsemblMetazoa" id="XP_028515221.1"/>
    </source>
</evidence>
<dbReference type="GO" id="GO:0015271">
    <property type="term" value="F:outward rectifier potassium channel activity"/>
    <property type="evidence" value="ECO:0007669"/>
    <property type="project" value="TreeGrafter"/>
</dbReference>
<dbReference type="Gene3D" id="1.10.287.70">
    <property type="match status" value="1"/>
</dbReference>
<evidence type="ECO:0000256" key="13">
    <source>
        <dbReference type="SAM" id="MobiDB-lite"/>
    </source>
</evidence>
<feature type="domain" description="Potassium channel" evidence="15">
    <location>
        <begin position="170"/>
        <end position="224"/>
    </location>
</feature>
<keyword evidence="17" id="KW-1185">Reference proteome</keyword>
<evidence type="ECO:0000256" key="3">
    <source>
        <dbReference type="ARBA" id="ARBA00022448"/>
    </source>
</evidence>
<feature type="region of interest" description="Disordered" evidence="13">
    <location>
        <begin position="441"/>
        <end position="465"/>
    </location>
</feature>
<keyword evidence="3 12" id="KW-0813">Transport</keyword>
<feature type="domain" description="Potassium channel" evidence="15">
    <location>
        <begin position="262"/>
        <end position="333"/>
    </location>
</feature>
<name>A0A913YLS3_EXADI</name>
<dbReference type="GO" id="GO:0030322">
    <property type="term" value="P:stabilization of membrane potential"/>
    <property type="evidence" value="ECO:0007669"/>
    <property type="project" value="TreeGrafter"/>
</dbReference>
<keyword evidence="10 14" id="KW-0472">Membrane</keyword>
<feature type="transmembrane region" description="Helical" evidence="14">
    <location>
        <begin position="320"/>
        <end position="345"/>
    </location>
</feature>
<sequence length="646" mass="73600">MIKMHHRNPLLWSRTWNRRVDWWRIFQCLCSIFHSIISRLLFSQIDRAYTIEQMISTTFEPKPTDSRQRNKTSPTNSSHGKTRFIKIKERTKTLLFRLFLLGIYITSGAAIFHVIESRNKKEQHCHEYGDSKLEIEMAEKLNASREVIREFVDKLCEQFEDSHRCKYSHNDWSYYQSLYFVGSVTTTIGYGHLAPKTQAGRLFLIFYAFFGIPINLLALQSVGEHINVGFHKLITFVEKKLYKTSTVRHEHIKTFVLSVILMVLMLPIGGLMYYYSEKDKGWTYLDSVYYSFVAMSTIGFGDLVPNEGKEPETNYERVMWFIRLLFLGLGLSLVSSVFTSVSGATKQIKTAYMSKKGLYQVNRKRKHQQEDQQEERRSFKQAACIHVKGLLCNGNVDRTSRNTTSSLPSDVYSRFEDSLSTTSLSNNQSQHDDFVHEQTRGCRSVSTSQSTILDHNTNTSHGRSPNIEESTLELAIFPSNDVSTNTNNYVTSLDGNSNIDEVTSSPYEPRDGIQNTASVSHDANITSSNVEYMTSSQYVPNEGISNTNDKCNDINMTSSKSNNEDTTSSQYVQDKGTKNVTTELYDVSVTSTSDDTDRVTSPNDPIREGTNITDDSRRNTSCALLKNNCRDDVIPNGHVINEITAT</sequence>
<comment type="subcellular location">
    <subcellularLocation>
        <location evidence="1">Membrane</location>
        <topology evidence="1">Multi-pass membrane protein</topology>
    </subcellularLocation>
</comment>
<dbReference type="Proteomes" id="UP000887567">
    <property type="component" value="Unplaced"/>
</dbReference>
<dbReference type="OrthoDB" id="5961379at2759"/>
<feature type="region of interest" description="Disordered" evidence="13">
    <location>
        <begin position="60"/>
        <end position="82"/>
    </location>
</feature>
<feature type="transmembrane region" description="Helical" evidence="14">
    <location>
        <begin position="255"/>
        <end position="275"/>
    </location>
</feature>
<evidence type="ECO:0000256" key="1">
    <source>
        <dbReference type="ARBA" id="ARBA00004141"/>
    </source>
</evidence>
<keyword evidence="11 12" id="KW-0407">Ion channel</keyword>
<evidence type="ECO:0000256" key="6">
    <source>
        <dbReference type="ARBA" id="ARBA00022826"/>
    </source>
</evidence>
<dbReference type="SUPFAM" id="SSF81324">
    <property type="entry name" value="Voltage-gated potassium channels"/>
    <property type="match status" value="2"/>
</dbReference>
<evidence type="ECO:0000256" key="14">
    <source>
        <dbReference type="SAM" id="Phobius"/>
    </source>
</evidence>
<feature type="compositionally biased region" description="Polar residues" evidence="13">
    <location>
        <begin position="444"/>
        <end position="465"/>
    </location>
</feature>
<organism evidence="16 17">
    <name type="scientific">Exaiptasia diaphana</name>
    <name type="common">Tropical sea anemone</name>
    <name type="synonym">Aiptasia pulchella</name>
    <dbReference type="NCBI Taxonomy" id="2652724"/>
    <lineage>
        <taxon>Eukaryota</taxon>
        <taxon>Metazoa</taxon>
        <taxon>Cnidaria</taxon>
        <taxon>Anthozoa</taxon>
        <taxon>Hexacorallia</taxon>
        <taxon>Actiniaria</taxon>
        <taxon>Aiptasiidae</taxon>
        <taxon>Exaiptasia</taxon>
    </lineage>
</organism>
<evidence type="ECO:0000313" key="17">
    <source>
        <dbReference type="Proteomes" id="UP000887567"/>
    </source>
</evidence>
<evidence type="ECO:0000256" key="10">
    <source>
        <dbReference type="ARBA" id="ARBA00023136"/>
    </source>
</evidence>
<feature type="transmembrane region" description="Helical" evidence="14">
    <location>
        <begin position="94"/>
        <end position="115"/>
    </location>
</feature>
<evidence type="ECO:0000256" key="12">
    <source>
        <dbReference type="RuleBase" id="RU003857"/>
    </source>
</evidence>
<dbReference type="PRINTS" id="PR01333">
    <property type="entry name" value="2POREKCHANEL"/>
</dbReference>
<dbReference type="PRINTS" id="PR01095">
    <property type="entry name" value="TASKCHANNEL"/>
</dbReference>
<dbReference type="InterPro" id="IPR003092">
    <property type="entry name" value="2pore_dom_K_chnl_TASK"/>
</dbReference>
<keyword evidence="5 12" id="KW-0812">Transmembrane</keyword>
<dbReference type="GO" id="GO:0022841">
    <property type="term" value="F:potassium ion leak channel activity"/>
    <property type="evidence" value="ECO:0007669"/>
    <property type="project" value="TreeGrafter"/>
</dbReference>
<comment type="similarity">
    <text evidence="2 12">Belongs to the two pore domain potassium channel (TC 1.A.1.8) family.</text>
</comment>